<protein>
    <submittedName>
        <fullName evidence="2">VOC family protein</fullName>
    </submittedName>
</protein>
<dbReference type="Pfam" id="PF06983">
    <property type="entry name" value="3-dmu-9_3-mt"/>
    <property type="match status" value="1"/>
</dbReference>
<dbReference type="InterPro" id="IPR029068">
    <property type="entry name" value="Glyas_Bleomycin-R_OHBP_Dase"/>
</dbReference>
<proteinExistence type="predicted"/>
<comment type="caution">
    <text evidence="2">The sequence shown here is derived from an EMBL/GenBank/DDBJ whole genome shotgun (WGS) entry which is preliminary data.</text>
</comment>
<dbReference type="OrthoDB" id="9795306at2"/>
<dbReference type="Gene3D" id="3.30.720.100">
    <property type="match status" value="1"/>
</dbReference>
<dbReference type="InterPro" id="IPR028973">
    <property type="entry name" value="PhnB-like"/>
</dbReference>
<dbReference type="EMBL" id="SDGZ01000013">
    <property type="protein sequence ID" value="TYC49853.1"/>
    <property type="molecule type" value="Genomic_DNA"/>
</dbReference>
<dbReference type="InterPro" id="IPR009725">
    <property type="entry name" value="3_dmu_93_MTrfase"/>
</dbReference>
<evidence type="ECO:0000259" key="1">
    <source>
        <dbReference type="Pfam" id="PF06983"/>
    </source>
</evidence>
<dbReference type="PANTHER" id="PTHR33990:SF4">
    <property type="entry name" value="PHNB-LIKE DOMAIN-CONTAINING PROTEIN"/>
    <property type="match status" value="1"/>
</dbReference>
<dbReference type="CDD" id="cd06588">
    <property type="entry name" value="PhnB_like"/>
    <property type="match status" value="1"/>
</dbReference>
<feature type="domain" description="PhnB-like" evidence="1">
    <location>
        <begin position="4"/>
        <end position="133"/>
    </location>
</feature>
<dbReference type="PANTHER" id="PTHR33990">
    <property type="entry name" value="PROTEIN YJDN-RELATED"/>
    <property type="match status" value="1"/>
</dbReference>
<evidence type="ECO:0000313" key="3">
    <source>
        <dbReference type="Proteomes" id="UP000371977"/>
    </source>
</evidence>
<gene>
    <name evidence="2" type="ORF">ESZ50_04490</name>
</gene>
<organism evidence="2 3">
    <name type="scientific">Weissella muntiaci</name>
    <dbReference type="NCBI Taxonomy" id="2508881"/>
    <lineage>
        <taxon>Bacteria</taxon>
        <taxon>Bacillati</taxon>
        <taxon>Bacillota</taxon>
        <taxon>Bacilli</taxon>
        <taxon>Lactobacillales</taxon>
        <taxon>Lactobacillaceae</taxon>
        <taxon>Weissella</taxon>
    </lineage>
</organism>
<dbReference type="Gene3D" id="3.30.720.110">
    <property type="match status" value="1"/>
</dbReference>
<sequence>MEMKMNIFLTLAETSEQAMEFYTTVFPQTKIEKIDRYPKGMPYTPDSMVGKVLHGVLNLQGNEIYFMDMDKQQAPETSWASSLYLDLTSEAEFDDIFKKLADKGNVMMGPEAVGDLRKVAWVVDRFGITWQLIWA</sequence>
<accession>A0A6C2C8V4</accession>
<evidence type="ECO:0000313" key="2">
    <source>
        <dbReference type="EMBL" id="TYC49853.1"/>
    </source>
</evidence>
<dbReference type="SUPFAM" id="SSF54593">
    <property type="entry name" value="Glyoxalase/Bleomycin resistance protein/Dihydroxybiphenyl dioxygenase"/>
    <property type="match status" value="1"/>
</dbReference>
<dbReference type="AlphaFoldDB" id="A0A6C2C8V4"/>
<keyword evidence="3" id="KW-1185">Reference proteome</keyword>
<name>A0A6C2C8V4_9LACO</name>
<dbReference type="Proteomes" id="UP000371977">
    <property type="component" value="Unassembled WGS sequence"/>
</dbReference>
<dbReference type="PIRSF" id="PIRSF021700">
    <property type="entry name" value="3_dmu_93_MTrfase"/>
    <property type="match status" value="1"/>
</dbReference>
<reference evidence="2 3" key="1">
    <citation type="submission" date="2019-01" db="EMBL/GenBank/DDBJ databases">
        <title>Weissella sp. nov., a novel lactic acid bacterium isolated from animal feces.</title>
        <authorList>
            <person name="Wang L.-T."/>
        </authorList>
    </citation>
    <scope>NUCLEOTIDE SEQUENCE [LARGE SCALE GENOMIC DNA]</scope>
    <source>
        <strain evidence="2 3">8H-2</strain>
    </source>
</reference>